<dbReference type="CDD" id="cd00167">
    <property type="entry name" value="SANT"/>
    <property type="match status" value="1"/>
</dbReference>
<accession>A0A9N6ZE11</accession>
<dbReference type="PANTHER" id="PTHR12374:SF63">
    <property type="entry name" value="TRANSCRIPTIONAL ADAPTER 2-BETA"/>
    <property type="match status" value="1"/>
</dbReference>
<dbReference type="InterPro" id="IPR001005">
    <property type="entry name" value="SANT/Myb"/>
</dbReference>
<evidence type="ECO:0000256" key="5">
    <source>
        <dbReference type="PROSITE-ProRule" id="PRU00228"/>
    </source>
</evidence>
<dbReference type="Pfam" id="PF00249">
    <property type="entry name" value="Myb_DNA-binding"/>
    <property type="match status" value="1"/>
</dbReference>
<dbReference type="GO" id="GO:0003713">
    <property type="term" value="F:transcription coactivator activity"/>
    <property type="evidence" value="ECO:0007669"/>
    <property type="project" value="TreeGrafter"/>
</dbReference>
<dbReference type="InterPro" id="IPR041983">
    <property type="entry name" value="ADA2-like_ZZ"/>
</dbReference>
<evidence type="ECO:0000256" key="2">
    <source>
        <dbReference type="ARBA" id="ARBA00022723"/>
    </source>
</evidence>
<dbReference type="InterPro" id="IPR000433">
    <property type="entry name" value="Znf_ZZ"/>
</dbReference>
<dbReference type="InterPro" id="IPR055141">
    <property type="entry name" value="TADA2A_B-like_dom"/>
</dbReference>
<dbReference type="GO" id="GO:0006357">
    <property type="term" value="P:regulation of transcription by RNA polymerase II"/>
    <property type="evidence" value="ECO:0007669"/>
    <property type="project" value="TreeGrafter"/>
</dbReference>
<proteinExistence type="predicted"/>
<dbReference type="CDD" id="cd02335">
    <property type="entry name" value="ZZ_ADA2"/>
    <property type="match status" value="1"/>
</dbReference>
<dbReference type="GO" id="GO:0006338">
    <property type="term" value="P:chromatin remodeling"/>
    <property type="evidence" value="ECO:0007669"/>
    <property type="project" value="TreeGrafter"/>
</dbReference>
<keyword evidence="4" id="KW-0862">Zinc</keyword>
<dbReference type="InterPro" id="IPR009057">
    <property type="entry name" value="Homeodomain-like_sf"/>
</dbReference>
<comment type="subcellular location">
    <subcellularLocation>
        <location evidence="1">Nucleus</location>
    </subcellularLocation>
</comment>
<reference evidence="9" key="1">
    <citation type="submission" date="2021-04" db="EMBL/GenBank/DDBJ databases">
        <authorList>
            <person name="Cornetti L."/>
        </authorList>
    </citation>
    <scope>NUCLEOTIDE SEQUENCE</scope>
</reference>
<dbReference type="PROSITE" id="PS51293">
    <property type="entry name" value="SANT"/>
    <property type="match status" value="1"/>
</dbReference>
<evidence type="ECO:0000259" key="6">
    <source>
        <dbReference type="PROSITE" id="PS50090"/>
    </source>
</evidence>
<evidence type="ECO:0000259" key="7">
    <source>
        <dbReference type="PROSITE" id="PS50135"/>
    </source>
</evidence>
<evidence type="ECO:0000313" key="9">
    <source>
        <dbReference type="EMBL" id="CAG4642482.1"/>
    </source>
</evidence>
<dbReference type="Pfam" id="PF25299">
    <property type="entry name" value="ZZ_ADA2"/>
    <property type="match status" value="1"/>
</dbReference>
<dbReference type="Gene3D" id="1.10.10.60">
    <property type="entry name" value="Homeodomain-like"/>
    <property type="match status" value="1"/>
</dbReference>
<dbReference type="AlphaFoldDB" id="A0A9N6ZE11"/>
<dbReference type="SUPFAM" id="SSF46689">
    <property type="entry name" value="Homeodomain-like"/>
    <property type="match status" value="1"/>
</dbReference>
<dbReference type="PANTHER" id="PTHR12374">
    <property type="entry name" value="TRANSCRIPTIONAL ADAPTOR 2 ADA2 -RELATED"/>
    <property type="match status" value="1"/>
</dbReference>
<dbReference type="Pfam" id="PF22941">
    <property type="entry name" value="TADA2A-like_3rd"/>
    <property type="match status" value="1"/>
</dbReference>
<feature type="domain" description="Myb-like" evidence="6">
    <location>
        <begin position="70"/>
        <end position="121"/>
    </location>
</feature>
<keyword evidence="2" id="KW-0479">Metal-binding</keyword>
<evidence type="ECO:0000256" key="3">
    <source>
        <dbReference type="ARBA" id="ARBA00022771"/>
    </source>
</evidence>
<feature type="domain" description="SANT" evidence="8">
    <location>
        <begin position="73"/>
        <end position="111"/>
    </location>
</feature>
<evidence type="ECO:0000256" key="4">
    <source>
        <dbReference type="ARBA" id="ARBA00022833"/>
    </source>
</evidence>
<dbReference type="SMART" id="SM00717">
    <property type="entry name" value="SANT"/>
    <property type="match status" value="1"/>
</dbReference>
<dbReference type="InterPro" id="IPR043145">
    <property type="entry name" value="Znf_ZZ_sf"/>
</dbReference>
<name>A0A9N6ZE11_9CRUS</name>
<feature type="domain" description="ZZ-type" evidence="7">
    <location>
        <begin position="5"/>
        <end position="60"/>
    </location>
</feature>
<evidence type="ECO:0000256" key="1">
    <source>
        <dbReference type="ARBA" id="ARBA00004123"/>
    </source>
</evidence>
<dbReference type="Gene3D" id="3.30.60.90">
    <property type="match status" value="1"/>
</dbReference>
<dbReference type="GO" id="GO:0070461">
    <property type="term" value="C:SAGA-type complex"/>
    <property type="evidence" value="ECO:0007669"/>
    <property type="project" value="UniProtKB-ARBA"/>
</dbReference>
<dbReference type="SMART" id="SM00291">
    <property type="entry name" value="ZnF_ZZ"/>
    <property type="match status" value="1"/>
</dbReference>
<dbReference type="GO" id="GO:0005634">
    <property type="term" value="C:nucleus"/>
    <property type="evidence" value="ECO:0007669"/>
    <property type="project" value="UniProtKB-SubCell"/>
</dbReference>
<dbReference type="GO" id="GO:0008270">
    <property type="term" value="F:zinc ion binding"/>
    <property type="evidence" value="ECO:0007669"/>
    <property type="project" value="UniProtKB-KW"/>
</dbReference>
<dbReference type="PROSITE" id="PS50135">
    <property type="entry name" value="ZF_ZZ_2"/>
    <property type="match status" value="1"/>
</dbReference>
<keyword evidence="3 5" id="KW-0863">Zinc-finger</keyword>
<dbReference type="EMBL" id="OC985827">
    <property type="protein sequence ID" value="CAG4642482.1"/>
    <property type="molecule type" value="Genomic_DNA"/>
</dbReference>
<dbReference type="PROSITE" id="PS50090">
    <property type="entry name" value="MYB_LIKE"/>
    <property type="match status" value="1"/>
</dbReference>
<evidence type="ECO:0000259" key="8">
    <source>
        <dbReference type="PROSITE" id="PS51293"/>
    </source>
</evidence>
<sequence length="401" mass="46852">MADLFMKYKCCYCQDEILGIRVKCSVCYDYETCLQCFSLGCESGQHKPNHGYKFIDPGTFSIFPETANSSQAADESSWIAREDYQLLDAIEQYGYGNWEDVAKHVETRDSEASRIHYCERFVNGTIGTATWLALPNGLLASGESRLVAIDHTCPDNAPLTPSITSRLPPLAIKAEETLELGYMPQRDDFEREHNNDSEAIVSHLAINHDDDEIEVALKLAQVDMYTRRLRERARRKRVARDFQLVTHFFNSLKKEKEKPAPIAKKREAQKEKEMQEKFRKFSQFHTANEHEQFLRNLAKERVLRLRIRELVKYRRSGLTRHEECTEYERARYFRERRREARLERQRKKTKKKTTYLTLKVLLIEVAIVMTNLTLGQQWTGAGTKPWDTTQARVSFLFIIFT</sequence>
<dbReference type="SUPFAM" id="SSF57850">
    <property type="entry name" value="RING/U-box"/>
    <property type="match status" value="1"/>
</dbReference>
<protein>
    <submittedName>
        <fullName evidence="9">EOG090X058A</fullName>
    </submittedName>
</protein>
<dbReference type="InterPro" id="IPR017884">
    <property type="entry name" value="SANT_dom"/>
</dbReference>
<gene>
    <name evidence="9" type="primary">EOG090X058A</name>
</gene>
<organism evidence="9">
    <name type="scientific">Evadne anonyx</name>
    <dbReference type="NCBI Taxonomy" id="141404"/>
    <lineage>
        <taxon>Eukaryota</taxon>
        <taxon>Metazoa</taxon>
        <taxon>Ecdysozoa</taxon>
        <taxon>Arthropoda</taxon>
        <taxon>Crustacea</taxon>
        <taxon>Branchiopoda</taxon>
        <taxon>Diplostraca</taxon>
        <taxon>Cladocera</taxon>
        <taxon>Onychopoda</taxon>
        <taxon>Podonidae</taxon>
        <taxon>Evadne</taxon>
    </lineage>
</organism>
<dbReference type="GO" id="GO:0003682">
    <property type="term" value="F:chromatin binding"/>
    <property type="evidence" value="ECO:0007669"/>
    <property type="project" value="TreeGrafter"/>
</dbReference>